<dbReference type="InterPro" id="IPR029058">
    <property type="entry name" value="AB_hydrolase_fold"/>
</dbReference>
<dbReference type="RefSeq" id="WP_102611284.1">
    <property type="nucleotide sequence ID" value="NZ_CADIKD010000012.1"/>
</dbReference>
<evidence type="ECO:0000313" key="2">
    <source>
        <dbReference type="Proteomes" id="UP000235347"/>
    </source>
</evidence>
<gene>
    <name evidence="1" type="ORF">C0Z19_18480</name>
</gene>
<organism evidence="1 2">
    <name type="scientific">Trinickia soli</name>
    <dbReference type="NCBI Taxonomy" id="380675"/>
    <lineage>
        <taxon>Bacteria</taxon>
        <taxon>Pseudomonadati</taxon>
        <taxon>Pseudomonadota</taxon>
        <taxon>Betaproteobacteria</taxon>
        <taxon>Burkholderiales</taxon>
        <taxon>Burkholderiaceae</taxon>
        <taxon>Trinickia</taxon>
    </lineage>
</organism>
<reference evidence="1 2" key="1">
    <citation type="submission" date="2018-01" db="EMBL/GenBank/DDBJ databases">
        <title>Whole genome analyses suggest that Burkholderia sensu lato contains two further novel genera in the rhizoxinica-symbiotica group Mycetohabitans gen. nov., and Trinickia gen. nov.: implications for the evolution of diazotrophy and nodulation in the Burkholderiaceae.</title>
        <authorList>
            <person name="Estrada-de los Santos P."/>
            <person name="Palmer M."/>
            <person name="Chavez-Ramirez B."/>
            <person name="Beukes C."/>
            <person name="Steenkamp E.T."/>
            <person name="Hirsch A.M."/>
            <person name="Manyaka P."/>
            <person name="Maluk M."/>
            <person name="Lafos M."/>
            <person name="Crook M."/>
            <person name="Gross E."/>
            <person name="Simon M.F."/>
            <person name="Bueno dos Reis Junior F."/>
            <person name="Poole P.S."/>
            <person name="Venter S.N."/>
            <person name="James E.K."/>
        </authorList>
    </citation>
    <scope>NUCLEOTIDE SEQUENCE [LARGE SCALE GENOMIC DNA]</scope>
    <source>
        <strain evidence="1 2">GP25-8</strain>
    </source>
</reference>
<accession>A0A2N7VW90</accession>
<comment type="caution">
    <text evidence="1">The sequence shown here is derived from an EMBL/GenBank/DDBJ whole genome shotgun (WGS) entry which is preliminary data.</text>
</comment>
<dbReference type="SUPFAM" id="SSF53474">
    <property type="entry name" value="alpha/beta-Hydrolases"/>
    <property type="match status" value="1"/>
</dbReference>
<dbReference type="AlphaFoldDB" id="A0A2N7VW90"/>
<evidence type="ECO:0008006" key="3">
    <source>
        <dbReference type="Google" id="ProtNLM"/>
    </source>
</evidence>
<sequence>MSSPVAQALRVHQQAVRRVPLQFDENGDPIFNSVTSPDCFKARALGVMPPKHVIPVIFVPGIMGSNLRANGNLLPRGAPAWLPPNGISNGLDEWRRRKKQEPRDRQVQMAADGVEVDDTGPVSIPRTVFTLTEAEAKRRGWGEVHLDSYGGILAELELALNDQYVEAGTQAATPMAAWKVAMTLRRDSDHRYNEQIDVVKNDWHPVAGTDVPPLTEEEFRRLGDYYYPVWACGYNWLDSNEVASDRLIQRINEALEWYKKGKYWIPVGKVIVVTHSMGGLVARRAAQKAGDSILGVVHSVQPVGGAPVVYRRFRAGTEANGVFDIPAAVAAEIIGWDAADVTCVLANSPGPLELLPTKHHPPGWLRFESRSGGETKELMPALPVSDPYEEIYSKTVQNVWWGMIDETLIDPAKLTGSRGKTPMRAYGEALAAARAFHDALKLECHPVTYAHFGSDPKHVSFGRVTWATSDALTPGRADMLPVARATSHTKLGASTLTLGDETATFRLVKHEPASEDDKANAGDGTVPLPSGLLINRCSPLPKVFSMTGFDHQMSYENLHVQKNVLYCMARIAQLATPVSQLPSCKE</sequence>
<name>A0A2N7VW90_9BURK</name>
<protein>
    <recommendedName>
        <fullName evidence="3">Alpha/beta hydrolase</fullName>
    </recommendedName>
</protein>
<dbReference type="Proteomes" id="UP000235347">
    <property type="component" value="Unassembled WGS sequence"/>
</dbReference>
<proteinExistence type="predicted"/>
<dbReference type="EMBL" id="PNYB01000016">
    <property type="protein sequence ID" value="PMS21417.1"/>
    <property type="molecule type" value="Genomic_DNA"/>
</dbReference>
<dbReference type="Gene3D" id="3.40.50.1820">
    <property type="entry name" value="alpha/beta hydrolase"/>
    <property type="match status" value="1"/>
</dbReference>
<keyword evidence="2" id="KW-1185">Reference proteome</keyword>
<evidence type="ECO:0000313" key="1">
    <source>
        <dbReference type="EMBL" id="PMS21417.1"/>
    </source>
</evidence>